<dbReference type="GO" id="GO:0031418">
    <property type="term" value="F:L-ascorbic acid binding"/>
    <property type="evidence" value="ECO:0007669"/>
    <property type="project" value="InterPro"/>
</dbReference>
<gene>
    <name evidence="5" type="ORF">SAMN05216577_104236</name>
</gene>
<dbReference type="RefSeq" id="WP_074978252.1">
    <property type="nucleotide sequence ID" value="NZ_CP101752.1"/>
</dbReference>
<dbReference type="Pfam" id="PF13640">
    <property type="entry name" value="2OG-FeII_Oxy_3"/>
    <property type="match status" value="1"/>
</dbReference>
<proteinExistence type="predicted"/>
<evidence type="ECO:0000313" key="6">
    <source>
        <dbReference type="Proteomes" id="UP000183385"/>
    </source>
</evidence>
<accession>A0AAQ1HKV7</accession>
<dbReference type="Gene3D" id="2.60.120.620">
    <property type="entry name" value="q2cbj1_9rhob like domain"/>
    <property type="match status" value="1"/>
</dbReference>
<sequence>MIKSLFRTHGEPKSTPCENGLLLDYAGLEQRVAEQAPRYQSNSPFAHIVIDDFLPASTISRLLAEYPADQQSPIWNDASHRDKSSGEYVQQLKRNVRDVLRMPPTYRQLFWELNSQPFLAYLAQLTGIGNLIPDPNLRGAGIHQIARGGFLKVHTDFCTHRDFGLDRRLNVLIYLNDDWQAAYGGELELWDAQMQGPPTRVLPILNRCVVFSTTDTSLHGHPRPLTCPEGVYRRSLALYYYTNGRPEGEATPGFATHWRDTPDGY</sequence>
<dbReference type="PANTHER" id="PTHR12117:SF0">
    <property type="entry name" value="PROLYL 3-HYDROXYLASE OGFOD1"/>
    <property type="match status" value="1"/>
</dbReference>
<dbReference type="AlphaFoldDB" id="A0AAQ1HKV7"/>
<feature type="domain" description="Prolyl 4-hydroxylase alpha subunit" evidence="4">
    <location>
        <begin position="44"/>
        <end position="241"/>
    </location>
</feature>
<evidence type="ECO:0000256" key="2">
    <source>
        <dbReference type="ARBA" id="ARBA00022964"/>
    </source>
</evidence>
<keyword evidence="3" id="KW-0560">Oxidoreductase</keyword>
<dbReference type="InterPro" id="IPR006620">
    <property type="entry name" value="Pro_4_hyd_alph"/>
</dbReference>
<evidence type="ECO:0000256" key="1">
    <source>
        <dbReference type="ARBA" id="ARBA00001961"/>
    </source>
</evidence>
<dbReference type="InterPro" id="IPR051842">
    <property type="entry name" value="uS12_prolyl_hydroxylase"/>
</dbReference>
<reference evidence="5 6" key="1">
    <citation type="submission" date="2016-10" db="EMBL/GenBank/DDBJ databases">
        <authorList>
            <person name="Varghese N."/>
            <person name="Submissions S."/>
        </authorList>
    </citation>
    <scope>NUCLEOTIDE SEQUENCE [LARGE SCALE GENOMIC DNA]</scope>
    <source>
        <strain evidence="5 6">LMG 18378</strain>
    </source>
</reference>
<evidence type="ECO:0000259" key="4">
    <source>
        <dbReference type="SMART" id="SM00702"/>
    </source>
</evidence>
<dbReference type="GO" id="GO:0006449">
    <property type="term" value="P:regulation of translational termination"/>
    <property type="evidence" value="ECO:0007669"/>
    <property type="project" value="TreeGrafter"/>
</dbReference>
<dbReference type="InterPro" id="IPR044862">
    <property type="entry name" value="Pro_4_hyd_alph_FE2OG_OXY"/>
</dbReference>
<keyword evidence="6" id="KW-1185">Reference proteome</keyword>
<dbReference type="SMART" id="SM00702">
    <property type="entry name" value="P4Hc"/>
    <property type="match status" value="1"/>
</dbReference>
<evidence type="ECO:0000256" key="3">
    <source>
        <dbReference type="ARBA" id="ARBA00023002"/>
    </source>
</evidence>
<dbReference type="GO" id="GO:0031543">
    <property type="term" value="F:peptidyl-proline dioxygenase activity"/>
    <property type="evidence" value="ECO:0007669"/>
    <property type="project" value="TreeGrafter"/>
</dbReference>
<comment type="caution">
    <text evidence="5">The sequence shown here is derived from an EMBL/GenBank/DDBJ whole genome shotgun (WGS) entry which is preliminary data.</text>
</comment>
<evidence type="ECO:0000313" key="5">
    <source>
        <dbReference type="EMBL" id="SFC32659.1"/>
    </source>
</evidence>
<protein>
    <submittedName>
        <fullName evidence="5">2OG-Fe(II) oxygenase superfamily protein</fullName>
    </submittedName>
</protein>
<organism evidence="5 6">
    <name type="scientific">Pseudomonas citronellolis</name>
    <dbReference type="NCBI Taxonomy" id="53408"/>
    <lineage>
        <taxon>Bacteria</taxon>
        <taxon>Pseudomonadati</taxon>
        <taxon>Pseudomonadota</taxon>
        <taxon>Gammaproteobacteria</taxon>
        <taxon>Pseudomonadales</taxon>
        <taxon>Pseudomonadaceae</taxon>
        <taxon>Pseudomonas</taxon>
    </lineage>
</organism>
<keyword evidence="2" id="KW-0223">Dioxygenase</keyword>
<comment type="cofactor">
    <cofactor evidence="1">
        <name>L-ascorbate</name>
        <dbReference type="ChEBI" id="CHEBI:38290"/>
    </cofactor>
</comment>
<dbReference type="Proteomes" id="UP000183385">
    <property type="component" value="Unassembled WGS sequence"/>
</dbReference>
<dbReference type="PANTHER" id="PTHR12117">
    <property type="entry name" value="HISTONE ACETYLTRANSFERASE COMPLEX"/>
    <property type="match status" value="1"/>
</dbReference>
<name>A0AAQ1HKV7_9PSED</name>
<dbReference type="GO" id="GO:0005506">
    <property type="term" value="F:iron ion binding"/>
    <property type="evidence" value="ECO:0007669"/>
    <property type="project" value="InterPro"/>
</dbReference>
<dbReference type="EMBL" id="FOLS01000004">
    <property type="protein sequence ID" value="SFC32659.1"/>
    <property type="molecule type" value="Genomic_DNA"/>
</dbReference>
<dbReference type="GO" id="GO:0005737">
    <property type="term" value="C:cytoplasm"/>
    <property type="evidence" value="ECO:0007669"/>
    <property type="project" value="TreeGrafter"/>
</dbReference>